<evidence type="ECO:0000313" key="3">
    <source>
        <dbReference type="Proteomes" id="UP001480595"/>
    </source>
</evidence>
<gene>
    <name evidence="2" type="ORF">PG994_002387</name>
</gene>
<keyword evidence="3" id="KW-1185">Reference proteome</keyword>
<comment type="caution">
    <text evidence="2">The sequence shown here is derived from an EMBL/GenBank/DDBJ whole genome shotgun (WGS) entry which is preliminary data.</text>
</comment>
<evidence type="ECO:0000313" key="2">
    <source>
        <dbReference type="EMBL" id="KAK8087413.1"/>
    </source>
</evidence>
<accession>A0ABR1WW80</accession>
<name>A0ABR1WW80_9PEZI</name>
<protein>
    <submittedName>
        <fullName evidence="2">Uncharacterized protein</fullName>
    </submittedName>
</protein>
<feature type="region of interest" description="Disordered" evidence="1">
    <location>
        <begin position="93"/>
        <end position="119"/>
    </location>
</feature>
<proteinExistence type="predicted"/>
<reference evidence="2 3" key="1">
    <citation type="submission" date="2023-01" db="EMBL/GenBank/DDBJ databases">
        <title>Analysis of 21 Apiospora genomes using comparative genomics revels a genus with tremendous synthesis potential of carbohydrate active enzymes and secondary metabolites.</title>
        <authorList>
            <person name="Sorensen T."/>
        </authorList>
    </citation>
    <scope>NUCLEOTIDE SEQUENCE [LARGE SCALE GENOMIC DNA]</scope>
    <source>
        <strain evidence="2 3">CBS 135458</strain>
    </source>
</reference>
<dbReference type="Proteomes" id="UP001480595">
    <property type="component" value="Unassembled WGS sequence"/>
</dbReference>
<organism evidence="2 3">
    <name type="scientific">Apiospora phragmitis</name>
    <dbReference type="NCBI Taxonomy" id="2905665"/>
    <lineage>
        <taxon>Eukaryota</taxon>
        <taxon>Fungi</taxon>
        <taxon>Dikarya</taxon>
        <taxon>Ascomycota</taxon>
        <taxon>Pezizomycotina</taxon>
        <taxon>Sordariomycetes</taxon>
        <taxon>Xylariomycetidae</taxon>
        <taxon>Amphisphaeriales</taxon>
        <taxon>Apiosporaceae</taxon>
        <taxon>Apiospora</taxon>
    </lineage>
</organism>
<dbReference type="RefSeq" id="XP_066721937.1">
    <property type="nucleotide sequence ID" value="XM_066853796.1"/>
</dbReference>
<dbReference type="GeneID" id="92086859"/>
<sequence>MMHKPSISEADKVRFLSIPGLMGSRLASRWGRGHPDTLHALLTAFAPSWYIDKVRAAGVSAELRRRLHDPKVRLQRLVECIQIEEELGWFQYRPREQDGGGGNIRSPGSVTTRGERPKS</sequence>
<evidence type="ECO:0000256" key="1">
    <source>
        <dbReference type="SAM" id="MobiDB-lite"/>
    </source>
</evidence>
<dbReference type="EMBL" id="JAQQWL010000002">
    <property type="protein sequence ID" value="KAK8087413.1"/>
    <property type="molecule type" value="Genomic_DNA"/>
</dbReference>